<dbReference type="GO" id="GO:0000155">
    <property type="term" value="F:phosphorelay sensor kinase activity"/>
    <property type="evidence" value="ECO:0007669"/>
    <property type="project" value="InterPro"/>
</dbReference>
<dbReference type="InterPro" id="IPR036890">
    <property type="entry name" value="HATPase_C_sf"/>
</dbReference>
<evidence type="ECO:0000256" key="1">
    <source>
        <dbReference type="ARBA" id="ARBA00000085"/>
    </source>
</evidence>
<dbReference type="Pfam" id="PF00512">
    <property type="entry name" value="HisKA"/>
    <property type="match status" value="1"/>
</dbReference>
<protein>
    <recommendedName>
        <fullName evidence="3">histidine kinase</fullName>
        <ecNumber evidence="3">2.7.13.3</ecNumber>
    </recommendedName>
</protein>
<dbReference type="SUPFAM" id="SSF55874">
    <property type="entry name" value="ATPase domain of HSP90 chaperone/DNA topoisomerase II/histidine kinase"/>
    <property type="match status" value="1"/>
</dbReference>
<keyword evidence="6 9" id="KW-0418">Kinase</keyword>
<dbReference type="InterPro" id="IPR036097">
    <property type="entry name" value="HisK_dim/P_sf"/>
</dbReference>
<keyword evidence="10" id="KW-1185">Reference proteome</keyword>
<proteinExistence type="predicted"/>
<evidence type="ECO:0000259" key="8">
    <source>
        <dbReference type="PROSITE" id="PS50109"/>
    </source>
</evidence>
<evidence type="ECO:0000313" key="10">
    <source>
        <dbReference type="Proteomes" id="UP000580474"/>
    </source>
</evidence>
<dbReference type="InterPro" id="IPR003661">
    <property type="entry name" value="HisK_dim/P_dom"/>
</dbReference>
<dbReference type="EMBL" id="JACHIV010000001">
    <property type="protein sequence ID" value="MBB5069098.1"/>
    <property type="molecule type" value="Genomic_DNA"/>
</dbReference>
<dbReference type="CDD" id="cd00082">
    <property type="entry name" value="HisKA"/>
    <property type="match status" value="1"/>
</dbReference>
<sequence length="301" mass="31545">MMDANPLLIILVAMCEATGIGLLGSVLLRRFPLAQPLLGVVLITLVAMITSTGVVVVLFGFSPAQAAVELSAACVAALVSLNVGIHGADGPRVTGGGPGHDLPRRDIVAHASHDLRAPLARLRATVESAQADAPLDQRDHLGRISADLDRLGDRLDELLRLSRFQSGGLHPRPDQVELAGLARDVAAEFGSCTATVRVDAEPVLVRADRPLLAEVLTTLVTDAVHHCGPGGSVTITLGGDAAWATASVDAERPAADDTEPPGRRDGIRFALAEEIVRAHGGALTARRLPRGHHSHIRLPRT</sequence>
<dbReference type="Gene3D" id="3.30.565.10">
    <property type="entry name" value="Histidine kinase-like ATPase, C-terminal domain"/>
    <property type="match status" value="1"/>
</dbReference>
<dbReference type="InterPro" id="IPR005467">
    <property type="entry name" value="His_kinase_dom"/>
</dbReference>
<keyword evidence="7" id="KW-0472">Membrane</keyword>
<evidence type="ECO:0000256" key="7">
    <source>
        <dbReference type="SAM" id="Phobius"/>
    </source>
</evidence>
<gene>
    <name evidence="9" type="ORF">BJ969_002186</name>
</gene>
<dbReference type="GO" id="GO:0005886">
    <property type="term" value="C:plasma membrane"/>
    <property type="evidence" value="ECO:0007669"/>
    <property type="project" value="UniProtKB-SubCell"/>
</dbReference>
<dbReference type="SMART" id="SM00388">
    <property type="entry name" value="HisKA"/>
    <property type="match status" value="1"/>
</dbReference>
<comment type="subcellular location">
    <subcellularLocation>
        <location evidence="2">Cell membrane</location>
    </subcellularLocation>
</comment>
<evidence type="ECO:0000256" key="5">
    <source>
        <dbReference type="ARBA" id="ARBA00022679"/>
    </source>
</evidence>
<feature type="transmembrane region" description="Helical" evidence="7">
    <location>
        <begin position="40"/>
        <end position="61"/>
    </location>
</feature>
<feature type="transmembrane region" description="Helical" evidence="7">
    <location>
        <begin position="6"/>
        <end position="28"/>
    </location>
</feature>
<keyword evidence="5" id="KW-0808">Transferase</keyword>
<keyword evidence="7" id="KW-0812">Transmembrane</keyword>
<evidence type="ECO:0000256" key="2">
    <source>
        <dbReference type="ARBA" id="ARBA00004236"/>
    </source>
</evidence>
<dbReference type="SUPFAM" id="SSF47384">
    <property type="entry name" value="Homodimeric domain of signal transducing histidine kinase"/>
    <property type="match status" value="1"/>
</dbReference>
<dbReference type="PANTHER" id="PTHR45436">
    <property type="entry name" value="SENSOR HISTIDINE KINASE YKOH"/>
    <property type="match status" value="1"/>
</dbReference>
<keyword evidence="7" id="KW-1133">Transmembrane helix</keyword>
<accession>A0A840NFS1</accession>
<dbReference type="PROSITE" id="PS50109">
    <property type="entry name" value="HIS_KIN"/>
    <property type="match status" value="1"/>
</dbReference>
<comment type="caution">
    <text evidence="9">The sequence shown here is derived from an EMBL/GenBank/DDBJ whole genome shotgun (WGS) entry which is preliminary data.</text>
</comment>
<comment type="catalytic activity">
    <reaction evidence="1">
        <text>ATP + protein L-histidine = ADP + protein N-phospho-L-histidine.</text>
        <dbReference type="EC" id="2.7.13.3"/>
    </reaction>
</comment>
<reference evidence="9 10" key="1">
    <citation type="submission" date="2020-08" db="EMBL/GenBank/DDBJ databases">
        <title>Sequencing the genomes of 1000 actinobacteria strains.</title>
        <authorList>
            <person name="Klenk H.-P."/>
        </authorList>
    </citation>
    <scope>NUCLEOTIDE SEQUENCE [LARGE SCALE GENOMIC DNA]</scope>
    <source>
        <strain evidence="9 10">DSM 45582</strain>
    </source>
</reference>
<evidence type="ECO:0000256" key="4">
    <source>
        <dbReference type="ARBA" id="ARBA00022553"/>
    </source>
</evidence>
<evidence type="ECO:0000256" key="3">
    <source>
        <dbReference type="ARBA" id="ARBA00012438"/>
    </source>
</evidence>
<dbReference type="PANTHER" id="PTHR45436:SF5">
    <property type="entry name" value="SENSOR HISTIDINE KINASE TRCS"/>
    <property type="match status" value="1"/>
</dbReference>
<keyword evidence="4" id="KW-0597">Phosphoprotein</keyword>
<dbReference type="EC" id="2.7.13.3" evidence="3"/>
<dbReference type="Proteomes" id="UP000580474">
    <property type="component" value="Unassembled WGS sequence"/>
</dbReference>
<evidence type="ECO:0000256" key="6">
    <source>
        <dbReference type="ARBA" id="ARBA00022777"/>
    </source>
</evidence>
<feature type="domain" description="Histidine kinase" evidence="8">
    <location>
        <begin position="110"/>
        <end position="301"/>
    </location>
</feature>
<dbReference type="InterPro" id="IPR050428">
    <property type="entry name" value="TCS_sensor_his_kinase"/>
</dbReference>
<evidence type="ECO:0000313" key="9">
    <source>
        <dbReference type="EMBL" id="MBB5069098.1"/>
    </source>
</evidence>
<dbReference type="AlphaFoldDB" id="A0A840NFS1"/>
<name>A0A840NFS1_9PSEU</name>
<dbReference type="Gene3D" id="1.10.287.130">
    <property type="match status" value="1"/>
</dbReference>
<organism evidence="9 10">
    <name type="scientific">Saccharopolyspora gloriosae</name>
    <dbReference type="NCBI Taxonomy" id="455344"/>
    <lineage>
        <taxon>Bacteria</taxon>
        <taxon>Bacillati</taxon>
        <taxon>Actinomycetota</taxon>
        <taxon>Actinomycetes</taxon>
        <taxon>Pseudonocardiales</taxon>
        <taxon>Pseudonocardiaceae</taxon>
        <taxon>Saccharopolyspora</taxon>
    </lineage>
</organism>